<organism evidence="1 2">
    <name type="scientific">Saponaria officinalis</name>
    <name type="common">Common soapwort</name>
    <name type="synonym">Lychnis saponaria</name>
    <dbReference type="NCBI Taxonomy" id="3572"/>
    <lineage>
        <taxon>Eukaryota</taxon>
        <taxon>Viridiplantae</taxon>
        <taxon>Streptophyta</taxon>
        <taxon>Embryophyta</taxon>
        <taxon>Tracheophyta</taxon>
        <taxon>Spermatophyta</taxon>
        <taxon>Magnoliopsida</taxon>
        <taxon>eudicotyledons</taxon>
        <taxon>Gunneridae</taxon>
        <taxon>Pentapetalae</taxon>
        <taxon>Caryophyllales</taxon>
        <taxon>Caryophyllaceae</taxon>
        <taxon>Caryophylleae</taxon>
        <taxon>Saponaria</taxon>
    </lineage>
</organism>
<name>A0AAW1JN62_SAPOF</name>
<dbReference type="InterPro" id="IPR043502">
    <property type="entry name" value="DNA/RNA_pol_sf"/>
</dbReference>
<gene>
    <name evidence="1" type="ORF">RND81_07G138000</name>
</gene>
<dbReference type="AlphaFoldDB" id="A0AAW1JN62"/>
<evidence type="ECO:0000313" key="2">
    <source>
        <dbReference type="Proteomes" id="UP001443914"/>
    </source>
</evidence>
<keyword evidence="2" id="KW-1185">Reference proteome</keyword>
<dbReference type="EMBL" id="JBDFQZ010000007">
    <property type="protein sequence ID" value="KAK9706599.1"/>
    <property type="molecule type" value="Genomic_DNA"/>
</dbReference>
<proteinExistence type="predicted"/>
<comment type="caution">
    <text evidence="1">The sequence shown here is derived from an EMBL/GenBank/DDBJ whole genome shotgun (WGS) entry which is preliminary data.</text>
</comment>
<sequence>MVHLTYAFSNYFPLLPPVANEPAVECLDISLPVDSHQFPELQHLLQKYSTIFLEPKSLSPLRGHFDHKIPLIPGAIPVSIRPYRYPLKQRDIIENLVSEMLISANYIEFYMP</sequence>
<accession>A0AAW1JN62</accession>
<reference evidence="1" key="1">
    <citation type="submission" date="2024-03" db="EMBL/GenBank/DDBJ databases">
        <title>WGS assembly of Saponaria officinalis var. Norfolk2.</title>
        <authorList>
            <person name="Jenkins J."/>
            <person name="Shu S."/>
            <person name="Grimwood J."/>
            <person name="Barry K."/>
            <person name="Goodstein D."/>
            <person name="Schmutz J."/>
            <person name="Leebens-Mack J."/>
            <person name="Osbourn A."/>
        </authorList>
    </citation>
    <scope>NUCLEOTIDE SEQUENCE [LARGE SCALE GENOMIC DNA]</scope>
    <source>
        <strain evidence="1">JIC</strain>
    </source>
</reference>
<dbReference type="SUPFAM" id="SSF56672">
    <property type="entry name" value="DNA/RNA polymerases"/>
    <property type="match status" value="1"/>
</dbReference>
<protein>
    <submittedName>
        <fullName evidence="1">Uncharacterized protein</fullName>
    </submittedName>
</protein>
<dbReference type="Proteomes" id="UP001443914">
    <property type="component" value="Unassembled WGS sequence"/>
</dbReference>
<evidence type="ECO:0000313" key="1">
    <source>
        <dbReference type="EMBL" id="KAK9706599.1"/>
    </source>
</evidence>